<evidence type="ECO:0000313" key="5">
    <source>
        <dbReference type="EMBL" id="CAH1782625.1"/>
    </source>
</evidence>
<evidence type="ECO:0000313" key="6">
    <source>
        <dbReference type="Proteomes" id="UP000749559"/>
    </source>
</evidence>
<feature type="coiled-coil region" evidence="1">
    <location>
        <begin position="589"/>
        <end position="616"/>
    </location>
</feature>
<feature type="domain" description="PH" evidence="3">
    <location>
        <begin position="663"/>
        <end position="792"/>
    </location>
</feature>
<dbReference type="InterPro" id="IPR011993">
    <property type="entry name" value="PH-like_dom_sf"/>
</dbReference>
<feature type="compositionally biased region" description="Polar residues" evidence="2">
    <location>
        <begin position="846"/>
        <end position="856"/>
    </location>
</feature>
<reference evidence="5" key="1">
    <citation type="submission" date="2022-03" db="EMBL/GenBank/DDBJ databases">
        <authorList>
            <person name="Martin C."/>
        </authorList>
    </citation>
    <scope>NUCLEOTIDE SEQUENCE</scope>
</reference>
<feature type="compositionally biased region" description="Polar residues" evidence="2">
    <location>
        <begin position="951"/>
        <end position="967"/>
    </location>
</feature>
<dbReference type="InterPro" id="IPR035899">
    <property type="entry name" value="DBL_dom_sf"/>
</dbReference>
<dbReference type="Pfam" id="PF00621">
    <property type="entry name" value="RhoGEF"/>
    <property type="match status" value="1"/>
</dbReference>
<dbReference type="PROSITE" id="PS50003">
    <property type="entry name" value="PH_DOMAIN"/>
    <property type="match status" value="1"/>
</dbReference>
<feature type="compositionally biased region" description="Polar residues" evidence="2">
    <location>
        <begin position="997"/>
        <end position="1006"/>
    </location>
</feature>
<feature type="compositionally biased region" description="Low complexity" evidence="2">
    <location>
        <begin position="857"/>
        <end position="874"/>
    </location>
</feature>
<feature type="domain" description="DH" evidence="4">
    <location>
        <begin position="415"/>
        <end position="609"/>
    </location>
</feature>
<dbReference type="EMBL" id="CAIIXF020000005">
    <property type="protein sequence ID" value="CAH1782625.1"/>
    <property type="molecule type" value="Genomic_DNA"/>
</dbReference>
<feature type="region of interest" description="Disordered" evidence="2">
    <location>
        <begin position="69"/>
        <end position="137"/>
    </location>
</feature>
<dbReference type="PROSITE" id="PS50010">
    <property type="entry name" value="DH_2"/>
    <property type="match status" value="1"/>
</dbReference>
<dbReference type="Proteomes" id="UP000749559">
    <property type="component" value="Unassembled WGS sequence"/>
</dbReference>
<keyword evidence="6" id="KW-1185">Reference proteome</keyword>
<accession>A0A8S4NN42</accession>
<sequence length="1014" mass="115086">MGSRKKKSDFAKGRSMSASCADMSPDNELDDTASVTDQRHSICVTEPYFDKPTIDNRRTASDLAIYQAGSRRRSGRRRIPHVVEEVSRGQDSDSEEDEIMRELMIRHSPSPRHSYEDGSGESLTSSHRQHHERAKSYPFHAFDVPETNSTCHRSDILHSPSVSPLPWQQGSVPSLVVTSTGEATTGNRHLSASNNNLLSVPDKIPRKQSSGSLTSPSESESEPSPPPIRRLGRRRAIFDSKPFGVTSSANISPEHSPANSCDEETNSSSSSPRLRSRRSRRRSSADDSVLPDTVGQGEVVLKEHPRKNPLLKRNTIADFAAVKPLQPGLPFTSEPDKTKIKGSSFSLLKLIDKKSKQQRLSLTDLDDVLKNMKISEFTDTNLAHYKDLHWSELIASRDKQGSDVNSLQISEIERKRREVVWELFQSECTFLFNHLVVLKHCFMEPLKRCQVEGHLMYAEPQELFGNIDELCYVSYTFCRDFLTALQKDMSATKFGSTDMLVKAFQKLSQHSKDGEVYHTYCLHYPNAIKYLEQLQKRDSFNDFERRVEQDPRCNRLKIKDLLIAPLQHCTKKPLLLANIRKYTEDPDEREQLSESLSKLETSLQNLEEKMKWVKNMQRVQEIQQQIVWQPITEMDTRTYIPDFLKPTLSKQPCEKLLETSNRQLIFEGPLTLIETAKTIDMYLFLFDDILLLTKIKQRPRKQKQSTNERDQGVNQRPQTEGAIFVVYRQPVALDRFSLHDISTSEASASGLKHSFVLVQISRFQQIIGVYTLQAATDVIKSQWLQHLEHVKKKYKQSWEHDDTKQDKAESPTSSIRSKKSQSGSIKSQQSDKTGSLPRNFREKTDSTQSRDSGVSVTSERTMRSQSSSTSSERNSVGDNRSSPVPATRKLANDVNEVHVIKEETDYEMVMHRQLETCLGDRPPPVPNLPPPLVPPQQNGVAHQHRAPPDGGSTQQSTYTTPLNVQSPQSPPKTHRVSYPQPTVPDEHKTRSLPKGTNLISMSQTHEQSIDAVFL</sequence>
<feature type="compositionally biased region" description="Basic residues" evidence="2">
    <location>
        <begin position="70"/>
        <end position="80"/>
    </location>
</feature>
<dbReference type="Pfam" id="PF22697">
    <property type="entry name" value="SOS1_NGEF_PH"/>
    <property type="match status" value="1"/>
</dbReference>
<dbReference type="PANTHER" id="PTHR13217">
    <property type="entry name" value="PLECKSTRIN HOMOLOGY DOMAIN-CONTAINING FAMILY G MEMBER 7"/>
    <property type="match status" value="1"/>
</dbReference>
<evidence type="ECO:0000259" key="3">
    <source>
        <dbReference type="PROSITE" id="PS50003"/>
    </source>
</evidence>
<dbReference type="InterPro" id="IPR055251">
    <property type="entry name" value="SOS1_NGEF_PH"/>
</dbReference>
<dbReference type="OrthoDB" id="5585231at2759"/>
<dbReference type="PANTHER" id="PTHR13217:SF6">
    <property type="entry name" value="PLECKSTRIN HOMOLOGY DOMAIN-CONTAINING FAMILY G MEMBER 7"/>
    <property type="match status" value="1"/>
</dbReference>
<dbReference type="InterPro" id="IPR000219">
    <property type="entry name" value="DH_dom"/>
</dbReference>
<feature type="region of interest" description="Disordered" evidence="2">
    <location>
        <begin position="1"/>
        <end position="38"/>
    </location>
</feature>
<gene>
    <name evidence="5" type="ORF">OFUS_LOCUS9054</name>
</gene>
<keyword evidence="1" id="KW-0175">Coiled coil</keyword>
<dbReference type="InterPro" id="IPR001849">
    <property type="entry name" value="PH_domain"/>
</dbReference>
<dbReference type="AlphaFoldDB" id="A0A8S4NN42"/>
<dbReference type="CDD" id="cd00160">
    <property type="entry name" value="RhoGEF"/>
    <property type="match status" value="1"/>
</dbReference>
<dbReference type="Gene3D" id="1.20.900.10">
    <property type="entry name" value="Dbl homology (DH) domain"/>
    <property type="match status" value="1"/>
</dbReference>
<evidence type="ECO:0000259" key="4">
    <source>
        <dbReference type="PROSITE" id="PS50010"/>
    </source>
</evidence>
<feature type="region of interest" description="Disordered" evidence="2">
    <location>
        <begin position="794"/>
        <end position="890"/>
    </location>
</feature>
<feature type="compositionally biased region" description="Basic and acidic residues" evidence="2">
    <location>
        <begin position="81"/>
        <end position="91"/>
    </location>
</feature>
<organism evidence="5 6">
    <name type="scientific">Owenia fusiformis</name>
    <name type="common">Polychaete worm</name>
    <dbReference type="NCBI Taxonomy" id="6347"/>
    <lineage>
        <taxon>Eukaryota</taxon>
        <taxon>Metazoa</taxon>
        <taxon>Spiralia</taxon>
        <taxon>Lophotrochozoa</taxon>
        <taxon>Annelida</taxon>
        <taxon>Polychaeta</taxon>
        <taxon>Sedentaria</taxon>
        <taxon>Canalipalpata</taxon>
        <taxon>Sabellida</taxon>
        <taxon>Oweniida</taxon>
        <taxon>Oweniidae</taxon>
        <taxon>Owenia</taxon>
    </lineage>
</organism>
<feature type="region of interest" description="Disordered" evidence="2">
    <location>
        <begin position="917"/>
        <end position="1014"/>
    </location>
</feature>
<evidence type="ECO:0000256" key="1">
    <source>
        <dbReference type="SAM" id="Coils"/>
    </source>
</evidence>
<dbReference type="SUPFAM" id="SSF50729">
    <property type="entry name" value="PH domain-like"/>
    <property type="match status" value="1"/>
</dbReference>
<comment type="caution">
    <text evidence="5">The sequence shown here is derived from an EMBL/GenBank/DDBJ whole genome shotgun (WGS) entry which is preliminary data.</text>
</comment>
<dbReference type="GO" id="GO:0007266">
    <property type="term" value="P:Rho protein signal transduction"/>
    <property type="evidence" value="ECO:0007669"/>
    <property type="project" value="TreeGrafter"/>
</dbReference>
<dbReference type="InterPro" id="IPR040181">
    <property type="entry name" value="PKHG5/7"/>
</dbReference>
<evidence type="ECO:0008006" key="7">
    <source>
        <dbReference type="Google" id="ProtNLM"/>
    </source>
</evidence>
<feature type="compositionally biased region" description="Pro residues" evidence="2">
    <location>
        <begin position="921"/>
        <end position="934"/>
    </location>
</feature>
<dbReference type="SMART" id="SM00325">
    <property type="entry name" value="RhoGEF"/>
    <property type="match status" value="1"/>
</dbReference>
<feature type="compositionally biased region" description="Polar residues" evidence="2">
    <location>
        <begin position="178"/>
        <end position="198"/>
    </location>
</feature>
<proteinExistence type="predicted"/>
<name>A0A8S4NN42_OWEFU</name>
<feature type="compositionally biased region" description="Basic and acidic residues" evidence="2">
    <location>
        <begin position="796"/>
        <end position="809"/>
    </location>
</feature>
<feature type="compositionally biased region" description="Low complexity" evidence="2">
    <location>
        <begin position="820"/>
        <end position="830"/>
    </location>
</feature>
<feature type="compositionally biased region" description="Polar residues" evidence="2">
    <location>
        <begin position="245"/>
        <end position="259"/>
    </location>
</feature>
<dbReference type="GO" id="GO:0005085">
    <property type="term" value="F:guanyl-nucleotide exchange factor activity"/>
    <property type="evidence" value="ECO:0007669"/>
    <property type="project" value="InterPro"/>
</dbReference>
<dbReference type="Gene3D" id="2.30.29.30">
    <property type="entry name" value="Pleckstrin-homology domain (PH domain)/Phosphotyrosine-binding domain (PTB)"/>
    <property type="match status" value="1"/>
</dbReference>
<dbReference type="SMART" id="SM00233">
    <property type="entry name" value="PH"/>
    <property type="match status" value="1"/>
</dbReference>
<dbReference type="SUPFAM" id="SSF48065">
    <property type="entry name" value="DBL homology domain (DH-domain)"/>
    <property type="match status" value="1"/>
</dbReference>
<protein>
    <recommendedName>
        <fullName evidence="7">Pleckstrin homology domain-containing family G member 7</fullName>
    </recommendedName>
</protein>
<feature type="region of interest" description="Disordered" evidence="2">
    <location>
        <begin position="178"/>
        <end position="296"/>
    </location>
</feature>
<evidence type="ECO:0000256" key="2">
    <source>
        <dbReference type="SAM" id="MobiDB-lite"/>
    </source>
</evidence>